<dbReference type="Proteomes" id="UP000281431">
    <property type="component" value="Unassembled WGS sequence"/>
</dbReference>
<reference evidence="2 3" key="1">
    <citation type="submission" date="2018-10" db="EMBL/GenBank/DDBJ databases">
        <title>Natrarchaeobius chitinivorans gen. nov., sp. nov., and Natrarchaeobius haloalkaliphilus sp. nov., alkaliphilic, chitin-utilizing haloarchaea from hypersaline alkaline lakes.</title>
        <authorList>
            <person name="Sorokin D.Y."/>
            <person name="Elcheninov A.G."/>
            <person name="Kostrikina N.A."/>
            <person name="Bale N.J."/>
            <person name="Sinninghe Damste J.S."/>
            <person name="Khijniak T.V."/>
            <person name="Kublanov I.V."/>
            <person name="Toshchakov S.V."/>
        </authorList>
    </citation>
    <scope>NUCLEOTIDE SEQUENCE [LARGE SCALE GENOMIC DNA]</scope>
    <source>
        <strain evidence="2 3">AArcht7</strain>
    </source>
</reference>
<comment type="caution">
    <text evidence="2">The sequence shown here is derived from an EMBL/GenBank/DDBJ whole genome shotgun (WGS) entry which is preliminary data.</text>
</comment>
<evidence type="ECO:0000313" key="3">
    <source>
        <dbReference type="Proteomes" id="UP000281431"/>
    </source>
</evidence>
<dbReference type="NCBIfam" id="NF041914">
    <property type="entry name" value="HVO_2523"/>
    <property type="match status" value="1"/>
</dbReference>
<name>A0A3N6M8E3_NATCH</name>
<accession>A0A3N6M8E3</accession>
<dbReference type="AlphaFoldDB" id="A0A3N6M8E3"/>
<dbReference type="EMBL" id="REFZ01000021">
    <property type="protein sequence ID" value="RQG96934.1"/>
    <property type="molecule type" value="Genomic_DNA"/>
</dbReference>
<evidence type="ECO:0000313" key="2">
    <source>
        <dbReference type="EMBL" id="RQG96934.1"/>
    </source>
</evidence>
<keyword evidence="3" id="KW-1185">Reference proteome</keyword>
<sequence>MAPNGGGDGSSELPSASSASPDDGSSAPACPHCQAPLYKRHCKYVCPQHGVVIDCSDPFR</sequence>
<organism evidence="2 3">
    <name type="scientific">Natrarchaeobius chitinivorans</name>
    <dbReference type="NCBI Taxonomy" id="1679083"/>
    <lineage>
        <taxon>Archaea</taxon>
        <taxon>Methanobacteriati</taxon>
        <taxon>Methanobacteriota</taxon>
        <taxon>Stenosarchaea group</taxon>
        <taxon>Halobacteria</taxon>
        <taxon>Halobacteriales</taxon>
        <taxon>Natrialbaceae</taxon>
        <taxon>Natrarchaeobius</taxon>
    </lineage>
</organism>
<dbReference type="OrthoDB" id="185717at2157"/>
<feature type="compositionally biased region" description="Low complexity" evidence="1">
    <location>
        <begin position="10"/>
        <end position="28"/>
    </location>
</feature>
<gene>
    <name evidence="2" type="ORF">EA472_19710</name>
</gene>
<protein>
    <recommendedName>
        <fullName evidence="4">Small CPxCG-related zinc finger protein</fullName>
    </recommendedName>
</protein>
<dbReference type="InterPro" id="IPR049701">
    <property type="entry name" value="HVO_2523-like"/>
</dbReference>
<feature type="region of interest" description="Disordered" evidence="1">
    <location>
        <begin position="1"/>
        <end position="28"/>
    </location>
</feature>
<evidence type="ECO:0008006" key="4">
    <source>
        <dbReference type="Google" id="ProtNLM"/>
    </source>
</evidence>
<proteinExistence type="predicted"/>
<evidence type="ECO:0000256" key="1">
    <source>
        <dbReference type="SAM" id="MobiDB-lite"/>
    </source>
</evidence>